<dbReference type="Gene3D" id="3.30.1370.110">
    <property type="match status" value="1"/>
</dbReference>
<sequence>MVFTQIFKAIFQIFCGPGESKPEHKPQQQHGQQQQQQQQQHQQHQQQQQFPGTYPPQQGGQVRPPHGTQQKPPQQKPPSGSRPHKYTNDNEVNSANEFYKGLRSRANEEGDKMAKAFASSSDAYNRGDHAGAKEFSAQGKVHQRKMEEFNKEASDWIFRENNLDSQPGEIDLHGLYVKEALARTEQAIEEAKRNGKTEVHLIVGKGLHSTSGAKVKPAIEGLMKKHQLDAELDPQNAGVLIVHLNRGRSRMGADEISRRLERSDESCAIM</sequence>
<dbReference type="SUPFAM" id="SSF160443">
    <property type="entry name" value="SMR domain-like"/>
    <property type="match status" value="1"/>
</dbReference>
<protein>
    <recommendedName>
        <fullName evidence="2">Smr domain-containing protein</fullName>
    </recommendedName>
</protein>
<dbReference type="InterPro" id="IPR036063">
    <property type="entry name" value="Smr_dom_sf"/>
</dbReference>
<feature type="domain" description="Smr" evidence="2">
    <location>
        <begin position="170"/>
        <end position="245"/>
    </location>
</feature>
<comment type="caution">
    <text evidence="3">The sequence shown here is derived from an EMBL/GenBank/DDBJ whole genome shotgun (WGS) entry which is preliminary data.</text>
</comment>
<dbReference type="Proteomes" id="UP000541558">
    <property type="component" value="Unassembled WGS sequence"/>
</dbReference>
<dbReference type="PROSITE" id="PS50828">
    <property type="entry name" value="SMR"/>
    <property type="match status" value="1"/>
</dbReference>
<evidence type="ECO:0000256" key="1">
    <source>
        <dbReference type="SAM" id="MobiDB-lite"/>
    </source>
</evidence>
<dbReference type="OrthoDB" id="3231855at2759"/>
<feature type="compositionally biased region" description="Low complexity" evidence="1">
    <location>
        <begin position="28"/>
        <end position="61"/>
    </location>
</feature>
<evidence type="ECO:0000259" key="2">
    <source>
        <dbReference type="PROSITE" id="PS50828"/>
    </source>
</evidence>
<accession>A0A8H5EYM3</accession>
<dbReference type="SUPFAM" id="SSF81995">
    <property type="entry name" value="beta-sandwich domain of Sec23/24"/>
    <property type="match status" value="1"/>
</dbReference>
<dbReference type="AlphaFoldDB" id="A0A8H5EYM3"/>
<dbReference type="SMART" id="SM01162">
    <property type="entry name" value="DUF1771"/>
    <property type="match status" value="1"/>
</dbReference>
<keyword evidence="4" id="KW-1185">Reference proteome</keyword>
<reference evidence="3 4" key="1">
    <citation type="journal article" date="2020" name="ISME J.">
        <title>Uncovering the hidden diversity of litter-decomposition mechanisms in mushroom-forming fungi.</title>
        <authorList>
            <person name="Floudas D."/>
            <person name="Bentzer J."/>
            <person name="Ahren D."/>
            <person name="Johansson T."/>
            <person name="Persson P."/>
            <person name="Tunlid A."/>
        </authorList>
    </citation>
    <scope>NUCLEOTIDE SEQUENCE [LARGE SCALE GENOMIC DNA]</scope>
    <source>
        <strain evidence="3 4">CBS 175.51</strain>
    </source>
</reference>
<dbReference type="SMART" id="SM00463">
    <property type="entry name" value="SMR"/>
    <property type="match status" value="1"/>
</dbReference>
<evidence type="ECO:0000313" key="3">
    <source>
        <dbReference type="EMBL" id="KAF5317067.1"/>
    </source>
</evidence>
<dbReference type="PANTHER" id="PTHR47417:SF1">
    <property type="entry name" value="SMR DOMAIN-CONTAINING PROTEIN YPL199C"/>
    <property type="match status" value="1"/>
</dbReference>
<dbReference type="Pfam" id="PF01713">
    <property type="entry name" value="Smr"/>
    <property type="match status" value="1"/>
</dbReference>
<organism evidence="3 4">
    <name type="scientific">Ephemerocybe angulata</name>
    <dbReference type="NCBI Taxonomy" id="980116"/>
    <lineage>
        <taxon>Eukaryota</taxon>
        <taxon>Fungi</taxon>
        <taxon>Dikarya</taxon>
        <taxon>Basidiomycota</taxon>
        <taxon>Agaricomycotina</taxon>
        <taxon>Agaricomycetes</taxon>
        <taxon>Agaricomycetidae</taxon>
        <taxon>Agaricales</taxon>
        <taxon>Agaricineae</taxon>
        <taxon>Psathyrellaceae</taxon>
        <taxon>Ephemerocybe</taxon>
    </lineage>
</organism>
<dbReference type="Pfam" id="PF08590">
    <property type="entry name" value="DUF1771"/>
    <property type="match status" value="1"/>
</dbReference>
<dbReference type="EMBL" id="JAACJK010000219">
    <property type="protein sequence ID" value="KAF5317067.1"/>
    <property type="molecule type" value="Genomic_DNA"/>
</dbReference>
<dbReference type="InterPro" id="IPR053020">
    <property type="entry name" value="Smr_domain_protein"/>
</dbReference>
<dbReference type="InterPro" id="IPR013899">
    <property type="entry name" value="DUF1771"/>
</dbReference>
<dbReference type="PANTHER" id="PTHR47417">
    <property type="entry name" value="SMR DOMAIN-CONTAINING PROTEIN YPL199C"/>
    <property type="match status" value="1"/>
</dbReference>
<evidence type="ECO:0000313" key="4">
    <source>
        <dbReference type="Proteomes" id="UP000541558"/>
    </source>
</evidence>
<gene>
    <name evidence="3" type="ORF">D9611_003795</name>
</gene>
<name>A0A8H5EYM3_9AGAR</name>
<proteinExistence type="predicted"/>
<dbReference type="InterPro" id="IPR002625">
    <property type="entry name" value="Smr_dom"/>
</dbReference>
<feature type="region of interest" description="Disordered" evidence="1">
    <location>
        <begin position="17"/>
        <end position="93"/>
    </location>
</feature>